<evidence type="ECO:0000256" key="6">
    <source>
        <dbReference type="ARBA" id="ARBA00022692"/>
    </source>
</evidence>
<accession>A0A7Z7VMJ4</accession>
<dbReference type="Gene3D" id="3.40.50.2300">
    <property type="match status" value="1"/>
</dbReference>
<dbReference type="SUPFAM" id="SSF52172">
    <property type="entry name" value="CheY-like"/>
    <property type="match status" value="1"/>
</dbReference>
<dbReference type="InterPro" id="IPR001789">
    <property type="entry name" value="Sig_transdc_resp-reg_receiver"/>
</dbReference>
<evidence type="ECO:0000256" key="4">
    <source>
        <dbReference type="ARBA" id="ARBA00022553"/>
    </source>
</evidence>
<dbReference type="Gene3D" id="1.10.287.130">
    <property type="match status" value="1"/>
</dbReference>
<dbReference type="EMBL" id="SISP01000014">
    <property type="protein sequence ID" value="TBM42417.1"/>
    <property type="molecule type" value="Genomic_DNA"/>
</dbReference>
<evidence type="ECO:0000256" key="1">
    <source>
        <dbReference type="ARBA" id="ARBA00000085"/>
    </source>
</evidence>
<evidence type="ECO:0000256" key="12">
    <source>
        <dbReference type="ARBA" id="ARBA00023136"/>
    </source>
</evidence>
<dbReference type="GO" id="GO:0016787">
    <property type="term" value="F:hydrolase activity"/>
    <property type="evidence" value="ECO:0007669"/>
    <property type="project" value="UniProtKB-KW"/>
</dbReference>
<dbReference type="AlphaFoldDB" id="A0A7Z7VMJ4"/>
<keyword evidence="8" id="KW-0418">Kinase</keyword>
<dbReference type="GO" id="GO:0000155">
    <property type="term" value="F:phosphorelay sensor kinase activity"/>
    <property type="evidence" value="ECO:0007669"/>
    <property type="project" value="InterPro"/>
</dbReference>
<dbReference type="InterPro" id="IPR036097">
    <property type="entry name" value="HisK_dim/P_sf"/>
</dbReference>
<dbReference type="SUPFAM" id="SSF55874">
    <property type="entry name" value="ATPase domain of HSP90 chaperone/DNA topoisomerase II/histidine kinase"/>
    <property type="match status" value="1"/>
</dbReference>
<feature type="domain" description="Histidine kinase" evidence="14">
    <location>
        <begin position="218"/>
        <end position="433"/>
    </location>
</feature>
<dbReference type="SMART" id="SM00388">
    <property type="entry name" value="HisKA"/>
    <property type="match status" value="1"/>
</dbReference>
<comment type="catalytic activity">
    <reaction evidence="1">
        <text>ATP + protein L-histidine = ADP + protein N-phospho-L-histidine.</text>
        <dbReference type="EC" id="2.7.13.3"/>
    </reaction>
</comment>
<dbReference type="PANTHER" id="PTHR43047">
    <property type="entry name" value="TWO-COMPONENT HISTIDINE PROTEIN KINASE"/>
    <property type="match status" value="1"/>
</dbReference>
<dbReference type="SUPFAM" id="SSF47384">
    <property type="entry name" value="Homodimeric domain of signal transducing histidine kinase"/>
    <property type="match status" value="1"/>
</dbReference>
<dbReference type="InterPro" id="IPR005467">
    <property type="entry name" value="His_kinase_dom"/>
</dbReference>
<feature type="modified residue" description="4-aspartylphosphate" evidence="13">
    <location>
        <position position="505"/>
    </location>
</feature>
<dbReference type="Gene3D" id="3.30.565.10">
    <property type="entry name" value="Histidine kinase-like ATPase, C-terminal domain"/>
    <property type="match status" value="1"/>
</dbReference>
<dbReference type="GO" id="GO:0005524">
    <property type="term" value="F:ATP binding"/>
    <property type="evidence" value="ECO:0007669"/>
    <property type="project" value="UniProtKB-KW"/>
</dbReference>
<evidence type="ECO:0000256" key="9">
    <source>
        <dbReference type="ARBA" id="ARBA00022801"/>
    </source>
</evidence>
<comment type="subcellular location">
    <subcellularLocation>
        <location evidence="2">Membrane</location>
    </subcellularLocation>
</comment>
<dbReference type="InterPro" id="IPR011006">
    <property type="entry name" value="CheY-like_superfamily"/>
</dbReference>
<keyword evidence="12" id="KW-0472">Membrane</keyword>
<dbReference type="Proteomes" id="UP000294145">
    <property type="component" value="Unassembled WGS sequence"/>
</dbReference>
<gene>
    <name evidence="16" type="ORF">EYB64_09735</name>
</gene>
<dbReference type="PROSITE" id="PS50109">
    <property type="entry name" value="HIS_KIN"/>
    <property type="match status" value="1"/>
</dbReference>
<evidence type="ECO:0000256" key="5">
    <source>
        <dbReference type="ARBA" id="ARBA00022679"/>
    </source>
</evidence>
<keyword evidence="9" id="KW-0378">Hydrolase</keyword>
<evidence type="ECO:0000256" key="3">
    <source>
        <dbReference type="ARBA" id="ARBA00012438"/>
    </source>
</evidence>
<dbReference type="CDD" id="cd17546">
    <property type="entry name" value="REC_hyHK_CKI1_RcsC-like"/>
    <property type="match status" value="1"/>
</dbReference>
<dbReference type="CDD" id="cd00082">
    <property type="entry name" value="HisKA"/>
    <property type="match status" value="1"/>
</dbReference>
<dbReference type="PRINTS" id="PR00344">
    <property type="entry name" value="BCTRLSENSOR"/>
</dbReference>
<proteinExistence type="predicted"/>
<evidence type="ECO:0000256" key="13">
    <source>
        <dbReference type="PROSITE-ProRule" id="PRU00169"/>
    </source>
</evidence>
<keyword evidence="6" id="KW-0812">Transmembrane</keyword>
<evidence type="ECO:0000256" key="11">
    <source>
        <dbReference type="ARBA" id="ARBA00022989"/>
    </source>
</evidence>
<evidence type="ECO:0000256" key="2">
    <source>
        <dbReference type="ARBA" id="ARBA00004370"/>
    </source>
</evidence>
<evidence type="ECO:0000259" key="14">
    <source>
        <dbReference type="PROSITE" id="PS50109"/>
    </source>
</evidence>
<keyword evidence="10" id="KW-0067">ATP-binding</keyword>
<dbReference type="InterPro" id="IPR003661">
    <property type="entry name" value="HisK_dim/P_dom"/>
</dbReference>
<keyword evidence="5" id="KW-0808">Transferase</keyword>
<dbReference type="Pfam" id="PF00512">
    <property type="entry name" value="HisKA"/>
    <property type="match status" value="1"/>
</dbReference>
<dbReference type="FunFam" id="1.10.287.130:FF:000004">
    <property type="entry name" value="Ethylene receptor 1"/>
    <property type="match status" value="1"/>
</dbReference>
<dbReference type="PANTHER" id="PTHR43047:SF64">
    <property type="entry name" value="HISTIDINE KINASE CONTAINING CHEY-HOMOLOGOUS RECEIVER DOMAIN AND PAS DOMAIN-RELATED"/>
    <property type="match status" value="1"/>
</dbReference>
<evidence type="ECO:0000256" key="7">
    <source>
        <dbReference type="ARBA" id="ARBA00022741"/>
    </source>
</evidence>
<keyword evidence="11" id="KW-1133">Transmembrane helix</keyword>
<evidence type="ECO:0000259" key="15">
    <source>
        <dbReference type="PROSITE" id="PS50110"/>
    </source>
</evidence>
<sequence>MKMDSEYTEKVNELTLELQRSIERGKQLAEENRVILAAISAFSVATNKNHIFEELKTLLNRYIQFDDFIVISKDKNGHQFRTAIASNASFNDVIWPNGVKFQRVLNGECILLFEPCKLDEFACLMGSIEKPVYSALITGIQAQISDSVLILLGQNKGQFSLEAKETLSRFRPLLERAISDIEHKEELQKLVEIRTRELRLAQKLAEQANQSKSNFLAMMSHELRTPLNAVLGLIDILRGESTSYQVELLEQMENSAELLLIIINDILDLSRIESGHFSLHCHWLDLEKKLDQSLVYHRQIAQDKGVHFYVQSNKNPTLEYYTDSARLTQILFNIVGNAIKFTKQGQVDVVLDYTKDGVVFRVKDTGIGIEKNRVEQLFTPFIQADNSITRNYGGTGLGLTITKHLVELMGGTIQVESEFGIGTTFTLYIPLQSRLKNIKQSTSSSQQIVNVKNHHILVVEDTKTNQMVIQLLLNKLGYDVTIAENGLQAVELLEKNHVFDLVLMDISMPIMDGIAATKILRDKHIEIPIIALTAHTAGSDKQNCIDAGMNDIVLKPIRSKDIMEVVKRFLNPQLDW</sequence>
<dbReference type="SMART" id="SM00387">
    <property type="entry name" value="HATPase_c"/>
    <property type="match status" value="1"/>
</dbReference>
<dbReference type="Pfam" id="PF00072">
    <property type="entry name" value="Response_reg"/>
    <property type="match status" value="1"/>
</dbReference>
<evidence type="ECO:0000313" key="16">
    <source>
        <dbReference type="EMBL" id="TBM42417.1"/>
    </source>
</evidence>
<dbReference type="Pfam" id="PF02518">
    <property type="entry name" value="HATPase_c"/>
    <property type="match status" value="1"/>
</dbReference>
<dbReference type="InterPro" id="IPR036890">
    <property type="entry name" value="HATPase_C_sf"/>
</dbReference>
<dbReference type="PROSITE" id="PS50110">
    <property type="entry name" value="RESPONSE_REGULATORY"/>
    <property type="match status" value="1"/>
</dbReference>
<dbReference type="EC" id="2.7.13.3" evidence="3"/>
<reference evidence="16 17" key="1">
    <citation type="submission" date="2019-02" db="EMBL/GenBank/DDBJ databases">
        <title>Genomic plasticity associated with the antimicrobial resistance in Vibrio cholerae.</title>
        <authorList>
            <person name="Verma J."/>
            <person name="Bag S."/>
            <person name="Saha B."/>
            <person name="Kumar P."/>
            <person name="Ghosh T.S."/>
            <person name="Dayal M."/>
            <person name="Senapati T."/>
            <person name="Mehra S."/>
            <person name="Dey P."/>
            <person name="Desigamani A."/>
            <person name="Kumar D."/>
            <person name="Rana P."/>
            <person name="Kumar B."/>
            <person name="Maiti T.K."/>
            <person name="Sharma N.C."/>
            <person name="Bhadra R.K."/>
            <person name="Mutreja A."/>
            <person name="Nair G.B."/>
            <person name="Ramamurthy T."/>
            <person name="Das B."/>
        </authorList>
    </citation>
    <scope>NUCLEOTIDE SEQUENCE [LARGE SCALE GENOMIC DNA]</scope>
    <source>
        <strain evidence="16 17">IDH06781</strain>
    </source>
</reference>
<dbReference type="FunFam" id="3.30.565.10:FF:000216">
    <property type="entry name" value="Sensor histidine kinase/response regulator"/>
    <property type="match status" value="1"/>
</dbReference>
<dbReference type="GO" id="GO:0016020">
    <property type="term" value="C:membrane"/>
    <property type="evidence" value="ECO:0007669"/>
    <property type="project" value="UniProtKB-SubCell"/>
</dbReference>
<evidence type="ECO:0000256" key="10">
    <source>
        <dbReference type="ARBA" id="ARBA00022840"/>
    </source>
</evidence>
<evidence type="ECO:0000256" key="8">
    <source>
        <dbReference type="ARBA" id="ARBA00022777"/>
    </source>
</evidence>
<dbReference type="CDD" id="cd16922">
    <property type="entry name" value="HATPase_EvgS-ArcB-TorS-like"/>
    <property type="match status" value="1"/>
</dbReference>
<evidence type="ECO:0000313" key="17">
    <source>
        <dbReference type="Proteomes" id="UP000294145"/>
    </source>
</evidence>
<dbReference type="InterPro" id="IPR004358">
    <property type="entry name" value="Sig_transdc_His_kin-like_C"/>
</dbReference>
<keyword evidence="7" id="KW-0547">Nucleotide-binding</keyword>
<protein>
    <recommendedName>
        <fullName evidence="3">histidine kinase</fullName>
        <ecNumber evidence="3">2.7.13.3</ecNumber>
    </recommendedName>
</protein>
<keyword evidence="4 13" id="KW-0597">Phosphoprotein</keyword>
<name>A0A7Z7VMJ4_VIBCL</name>
<dbReference type="InterPro" id="IPR003594">
    <property type="entry name" value="HATPase_dom"/>
</dbReference>
<organism evidence="16 17">
    <name type="scientific">Vibrio cholerae</name>
    <dbReference type="NCBI Taxonomy" id="666"/>
    <lineage>
        <taxon>Bacteria</taxon>
        <taxon>Pseudomonadati</taxon>
        <taxon>Pseudomonadota</taxon>
        <taxon>Gammaproteobacteria</taxon>
        <taxon>Vibrionales</taxon>
        <taxon>Vibrionaceae</taxon>
        <taxon>Vibrio</taxon>
    </lineage>
</organism>
<comment type="caution">
    <text evidence="16">The sequence shown here is derived from an EMBL/GenBank/DDBJ whole genome shotgun (WGS) entry which is preliminary data.</text>
</comment>
<feature type="domain" description="Response regulatory" evidence="15">
    <location>
        <begin position="455"/>
        <end position="570"/>
    </location>
</feature>
<dbReference type="SMART" id="SM00448">
    <property type="entry name" value="REC"/>
    <property type="match status" value="1"/>
</dbReference>